<gene>
    <name evidence="4" type="ORF">CQU01_11160</name>
</gene>
<evidence type="ECO:0000259" key="3">
    <source>
        <dbReference type="Pfam" id="PF14478"/>
    </source>
</evidence>
<evidence type="ECO:0000313" key="5">
    <source>
        <dbReference type="Proteomes" id="UP000321491"/>
    </source>
</evidence>
<feature type="chain" id="PRO_5038961469" description="Transcobalamin-like C-terminal domain-containing protein" evidence="2">
    <location>
        <begin position="22"/>
        <end position="191"/>
    </location>
</feature>
<evidence type="ECO:0000313" key="4">
    <source>
        <dbReference type="EMBL" id="GEN30878.1"/>
    </source>
</evidence>
<evidence type="ECO:0000256" key="1">
    <source>
        <dbReference type="SAM" id="MobiDB-lite"/>
    </source>
</evidence>
<organism evidence="4 5">
    <name type="scientific">Cerasibacillus quisquiliarum</name>
    <dbReference type="NCBI Taxonomy" id="227865"/>
    <lineage>
        <taxon>Bacteria</taxon>
        <taxon>Bacillati</taxon>
        <taxon>Bacillota</taxon>
        <taxon>Bacilli</taxon>
        <taxon>Bacillales</taxon>
        <taxon>Bacillaceae</taxon>
        <taxon>Cerasibacillus</taxon>
    </lineage>
</organism>
<dbReference type="PROSITE" id="PS51257">
    <property type="entry name" value="PROKAR_LIPOPROTEIN"/>
    <property type="match status" value="1"/>
</dbReference>
<dbReference type="InterPro" id="IPR027954">
    <property type="entry name" value="Transcobalamin-like_C"/>
</dbReference>
<dbReference type="Gene3D" id="2.170.130.30">
    <property type="match status" value="1"/>
</dbReference>
<sequence>MRLRILIMLMLVIILSSCGQSLQKPSGLDFSSTDHKEHETALHMKQTVKTEDRIKTQSNSPTKPTQQKKQKKTTNFEHGIGTVTMVIKISDNNIPLAQTNVTIYKNDTALDALLRITKEKNIQRDISGKGASAYIRGIANVYEMDDGPGSGWMFRINGEFVNQSAGAIKLSSGDHIEWLYTKDLGQDLDAP</sequence>
<comment type="caution">
    <text evidence="4">The sequence shown here is derived from an EMBL/GenBank/DDBJ whole genome shotgun (WGS) entry which is preliminary data.</text>
</comment>
<keyword evidence="5" id="KW-1185">Reference proteome</keyword>
<proteinExistence type="predicted"/>
<dbReference type="RefSeq" id="WP_170226625.1">
    <property type="nucleotide sequence ID" value="NZ_BJXW01000011.1"/>
</dbReference>
<protein>
    <recommendedName>
        <fullName evidence="3">Transcobalamin-like C-terminal domain-containing protein</fullName>
    </recommendedName>
</protein>
<feature type="domain" description="Transcobalamin-like C-terminal" evidence="3">
    <location>
        <begin position="107"/>
        <end position="182"/>
    </location>
</feature>
<accession>A0A511UYN2</accession>
<feature type="region of interest" description="Disordered" evidence="1">
    <location>
        <begin position="45"/>
        <end position="75"/>
    </location>
</feature>
<dbReference type="Pfam" id="PF14478">
    <property type="entry name" value="DUF4430"/>
    <property type="match status" value="1"/>
</dbReference>
<dbReference type="AlphaFoldDB" id="A0A511UYN2"/>
<name>A0A511UYN2_9BACI</name>
<evidence type="ECO:0000256" key="2">
    <source>
        <dbReference type="SAM" id="SignalP"/>
    </source>
</evidence>
<feature type="signal peptide" evidence="2">
    <location>
        <begin position="1"/>
        <end position="21"/>
    </location>
</feature>
<dbReference type="Proteomes" id="UP000321491">
    <property type="component" value="Unassembled WGS sequence"/>
</dbReference>
<feature type="compositionally biased region" description="Basic and acidic residues" evidence="1">
    <location>
        <begin position="45"/>
        <end position="55"/>
    </location>
</feature>
<reference evidence="4 5" key="1">
    <citation type="submission" date="2019-07" db="EMBL/GenBank/DDBJ databases">
        <title>Whole genome shotgun sequence of Cerasibacillus quisquiliarum NBRC 102429.</title>
        <authorList>
            <person name="Hosoyama A."/>
            <person name="Uohara A."/>
            <person name="Ohji S."/>
            <person name="Ichikawa N."/>
        </authorList>
    </citation>
    <scope>NUCLEOTIDE SEQUENCE [LARGE SCALE GENOMIC DNA]</scope>
    <source>
        <strain evidence="4 5">NBRC 102429</strain>
    </source>
</reference>
<dbReference type="EMBL" id="BJXW01000011">
    <property type="protein sequence ID" value="GEN30878.1"/>
    <property type="molecule type" value="Genomic_DNA"/>
</dbReference>
<keyword evidence="2" id="KW-0732">Signal</keyword>